<evidence type="ECO:0000313" key="2">
    <source>
        <dbReference type="Proteomes" id="UP001148737"/>
    </source>
</evidence>
<proteinExistence type="predicted"/>
<reference evidence="1" key="1">
    <citation type="submission" date="2022-07" db="EMBL/GenBank/DDBJ databases">
        <title>Genome Sequence of Lecanicillium saksenae.</title>
        <authorList>
            <person name="Buettner E."/>
        </authorList>
    </citation>
    <scope>NUCLEOTIDE SEQUENCE</scope>
    <source>
        <strain evidence="1">VT-O1</strain>
    </source>
</reference>
<accession>A0ACC1R1T1</accession>
<gene>
    <name evidence="1" type="ORF">NLG97_g2354</name>
</gene>
<dbReference type="Proteomes" id="UP001148737">
    <property type="component" value="Unassembled WGS sequence"/>
</dbReference>
<comment type="caution">
    <text evidence="1">The sequence shown here is derived from an EMBL/GenBank/DDBJ whole genome shotgun (WGS) entry which is preliminary data.</text>
</comment>
<protein>
    <submittedName>
        <fullName evidence="1">Uncharacterized protein</fullName>
    </submittedName>
</protein>
<keyword evidence="2" id="KW-1185">Reference proteome</keyword>
<name>A0ACC1R1T1_9HYPO</name>
<sequence>MAKFTGKACLPCASAKRRCDKSLPACRRCVDRTIRCHYPAIRPYARCPREVRDAAVADASLDTRRFPSQEAPPTRLAEIDTGAVQDGGCAFLAAEAAVTECRTTPLIQLSGASFPSESADVDNLFRNGNGSLTCAPINPSAGCNFDGAVSLATPSWLGQSMSTDSIDFEVCPSATMQWVDPDQSRPVRASVHKEFIKTVGIWVRGWARNGHCPFIHSELYADTGTPNCLQDAFACLAAYEMKTDRTEEMAWQLVERTATELFRQKASESGDRSPLPDSSPRVIETLELSETLALIQSGFLITYIRLFDGDIRQRSLAEAHMDTLLSWLKKLTVKADLFSPRLTFAAGKRHRVVDQTTPSSTNVAHQWRDWILAESVRRTWIVTVYTLSVFCALRGDQVRCSGKIAFTMRAGLWEAQSASAWARIVATRDALFTEPLSPDLMEGVAAAGEVDVFVKPVVSIM</sequence>
<dbReference type="EMBL" id="JANAKD010000156">
    <property type="protein sequence ID" value="KAJ3496847.1"/>
    <property type="molecule type" value="Genomic_DNA"/>
</dbReference>
<organism evidence="1 2">
    <name type="scientific">Lecanicillium saksenae</name>
    <dbReference type="NCBI Taxonomy" id="468837"/>
    <lineage>
        <taxon>Eukaryota</taxon>
        <taxon>Fungi</taxon>
        <taxon>Dikarya</taxon>
        <taxon>Ascomycota</taxon>
        <taxon>Pezizomycotina</taxon>
        <taxon>Sordariomycetes</taxon>
        <taxon>Hypocreomycetidae</taxon>
        <taxon>Hypocreales</taxon>
        <taxon>Cordycipitaceae</taxon>
        <taxon>Lecanicillium</taxon>
    </lineage>
</organism>
<evidence type="ECO:0000313" key="1">
    <source>
        <dbReference type="EMBL" id="KAJ3496847.1"/>
    </source>
</evidence>